<dbReference type="AlphaFoldDB" id="A0A0E0QE66"/>
<reference evidence="4" key="1">
    <citation type="submission" date="2013-06" db="EMBL/GenBank/DDBJ databases">
        <authorList>
            <person name="Zhao Q."/>
        </authorList>
    </citation>
    <scope>NUCLEOTIDE SEQUENCE</scope>
    <source>
        <strain evidence="4">cv. W1943</strain>
    </source>
</reference>
<dbReference type="Pfam" id="PF20241">
    <property type="entry name" value="DUF6598"/>
    <property type="match status" value="2"/>
</dbReference>
<feature type="domain" description="DUF6598" evidence="2">
    <location>
        <begin position="624"/>
        <end position="821"/>
    </location>
</feature>
<evidence type="ECO:0000259" key="2">
    <source>
        <dbReference type="Pfam" id="PF20241"/>
    </source>
</evidence>
<proteinExistence type="predicted"/>
<dbReference type="HOGENOM" id="CLU_381029_0_0_1"/>
<feature type="region of interest" description="Disordered" evidence="1">
    <location>
        <begin position="1"/>
        <end position="72"/>
    </location>
</feature>
<dbReference type="Gramene" id="ORUFI08G02800.1">
    <property type="protein sequence ID" value="ORUFI08G02800.1"/>
    <property type="gene ID" value="ORUFI08G02800"/>
</dbReference>
<dbReference type="PANTHER" id="PTHR33065:SF177">
    <property type="entry name" value="OS08G0141000 PROTEIN"/>
    <property type="match status" value="1"/>
</dbReference>
<feature type="compositionally biased region" description="Basic and acidic residues" evidence="1">
    <location>
        <begin position="522"/>
        <end position="534"/>
    </location>
</feature>
<evidence type="ECO:0000313" key="4">
    <source>
        <dbReference type="Proteomes" id="UP000008022"/>
    </source>
</evidence>
<feature type="compositionally biased region" description="Acidic residues" evidence="1">
    <location>
        <begin position="44"/>
        <end position="60"/>
    </location>
</feature>
<protein>
    <recommendedName>
        <fullName evidence="2">DUF6598 domain-containing protein</fullName>
    </recommendedName>
</protein>
<dbReference type="Proteomes" id="UP000008022">
    <property type="component" value="Unassembled WGS sequence"/>
</dbReference>
<dbReference type="PANTHER" id="PTHR33065">
    <property type="entry name" value="OS07G0486400 PROTEIN"/>
    <property type="match status" value="1"/>
</dbReference>
<dbReference type="eggNOG" id="ENOG502R3B0">
    <property type="taxonomic scope" value="Eukaryota"/>
</dbReference>
<feature type="domain" description="DUF6598" evidence="2">
    <location>
        <begin position="187"/>
        <end position="447"/>
    </location>
</feature>
<evidence type="ECO:0000256" key="1">
    <source>
        <dbReference type="SAM" id="MobiDB-lite"/>
    </source>
</evidence>
<organism evidence="3 4">
    <name type="scientific">Oryza rufipogon</name>
    <name type="common">Brownbeard rice</name>
    <name type="synonym">Asian wild rice</name>
    <dbReference type="NCBI Taxonomy" id="4529"/>
    <lineage>
        <taxon>Eukaryota</taxon>
        <taxon>Viridiplantae</taxon>
        <taxon>Streptophyta</taxon>
        <taxon>Embryophyta</taxon>
        <taxon>Tracheophyta</taxon>
        <taxon>Spermatophyta</taxon>
        <taxon>Magnoliopsida</taxon>
        <taxon>Liliopsida</taxon>
        <taxon>Poales</taxon>
        <taxon>Poaceae</taxon>
        <taxon>BOP clade</taxon>
        <taxon>Oryzoideae</taxon>
        <taxon>Oryzeae</taxon>
        <taxon>Oryzinae</taxon>
        <taxon>Oryza</taxon>
    </lineage>
</organism>
<dbReference type="InterPro" id="IPR046533">
    <property type="entry name" value="DUF6598"/>
</dbReference>
<name>A0A0E0QE66_ORYRU</name>
<feature type="compositionally biased region" description="Basic and acidic residues" evidence="1">
    <location>
        <begin position="1"/>
        <end position="12"/>
    </location>
</feature>
<dbReference type="EnsemblPlants" id="ORUFI08G02800.1">
    <property type="protein sequence ID" value="ORUFI08G02800.1"/>
    <property type="gene ID" value="ORUFI08G02800"/>
</dbReference>
<keyword evidence="4" id="KW-1185">Reference proteome</keyword>
<reference evidence="3" key="2">
    <citation type="submission" date="2015-06" db="UniProtKB">
        <authorList>
            <consortium name="EnsemblPlants"/>
        </authorList>
    </citation>
    <scope>IDENTIFICATION</scope>
</reference>
<evidence type="ECO:0000313" key="3">
    <source>
        <dbReference type="EnsemblPlants" id="ORUFI08G02800.1"/>
    </source>
</evidence>
<feature type="compositionally biased region" description="Basic residues" evidence="1">
    <location>
        <begin position="27"/>
        <end position="40"/>
    </location>
</feature>
<feature type="region of interest" description="Disordered" evidence="1">
    <location>
        <begin position="459"/>
        <end position="558"/>
    </location>
</feature>
<accession>A0A0E0QE66</accession>
<sequence>MEMAEVDRKSDGKMAATGKVSSSGATARRRSRGRVLGKRRLQADDDEDEEEEAELEEEEKQEPKPASVQRVWTSADFEKSEGFLRFIGKTAEEYAASKAAFASRPRRIETAEEWEARVRKNIEEQDKAYEEMMRSQDDDESNWDYIAYRNSWNDTWSGSRGSFEEDPPMHFTHKPALGYYSASALDTLQIFSVKVAATSGGLQWPLDVFGIVSIRDSVDRNRNVVFHRTRDNCQTLTEQERNLVLVGPTRAVVLSMPDPLIIDVEMKVKGTTESEDKRLSLLAVPLLCAGKYYSHVLKSGSYTSKLSTLEFRLGYIVSSVEATISVRVIRGSWPDGFHGQFAAYTTGVRFRHLASEDILAGIELEKIVLLDSRGDQNVVTVSGDGTIELSRRVVSVEKVGKLKVLVRAWELVDHNNVVEQVKVFTPLEAGLSNGELDIGFCLLEVSVAWSLISENPVLAKSSSGGRRNRARVSEASPSRDGDGHGGGIAYDDEQAPTRRGRRSRPRGGGEARAQAAAGGGEGLDHGRHREERGIPESIGKTAEEYAASKASRPRKRMETAEEWEARVRKSIEEQDKAYLETMRSQDEDESNWEAIQYRKFWNDVHSAHHGSFQDARTKFTTSFTRAIVLSMPEPVIIDVELKVKGTTESEDKHLSYLAVPLLCHGKRYSRMLLNSGSYTSKLSTLEFRLGYIVSSVEATIFVRVICGSWPDGFHGQFAAFTTGVRWKDLAREKNIASVDDERILLLDSRGDQKVVVTGDDGKIVLSRCVVSVEDKGELKVHVRAWKVDDSVVEAEMVFTALKAGLSNGELDMGFCKLGVSVAWSLISRKPVYADSVM</sequence>